<comment type="subcellular location">
    <subcellularLocation>
        <location evidence="2">Secreted</location>
    </subcellularLocation>
</comment>
<comment type="similarity">
    <text evidence="4">Belongs to the glycosyl hydrolase 3 family.</text>
</comment>
<evidence type="ECO:0000256" key="4">
    <source>
        <dbReference type="ARBA" id="ARBA00005336"/>
    </source>
</evidence>
<evidence type="ECO:0000313" key="23">
    <source>
        <dbReference type="EMBL" id="CEO46194.1"/>
    </source>
</evidence>
<dbReference type="SUPFAM" id="SSF51445">
    <property type="entry name" value="(Trans)glycosidases"/>
    <property type="match status" value="1"/>
</dbReference>
<evidence type="ECO:0000259" key="22">
    <source>
        <dbReference type="SMART" id="SM01217"/>
    </source>
</evidence>
<dbReference type="Pfam" id="PF14310">
    <property type="entry name" value="Fn3-like"/>
    <property type="match status" value="1"/>
</dbReference>
<dbReference type="InterPro" id="IPR036962">
    <property type="entry name" value="Glyco_hydro_3_N_sf"/>
</dbReference>
<protein>
    <recommendedName>
        <fullName evidence="18">Beta-glucosidase cel3A</fullName>
        <ecNumber evidence="5">3.2.1.21</ecNumber>
    </recommendedName>
    <alternativeName>
        <fullName evidence="15">Beta-D-glucoside glucohydrolase G</fullName>
    </alternativeName>
    <alternativeName>
        <fullName evidence="19">Beta-D-glucoside glucohydrolase cel3A</fullName>
    </alternativeName>
    <alternativeName>
        <fullName evidence="16">Cellobiase G</fullName>
    </alternativeName>
    <alternativeName>
        <fullName evidence="21">Cellobiase cel3A</fullName>
    </alternativeName>
    <alternativeName>
        <fullName evidence="17">Gentiobiase G</fullName>
    </alternativeName>
    <alternativeName>
        <fullName evidence="20">Gentiobiase cel3A</fullName>
    </alternativeName>
    <alternativeName>
        <fullName evidence="14">Probable beta-glucosidase G</fullName>
    </alternativeName>
</protein>
<dbReference type="SUPFAM" id="SSF52279">
    <property type="entry name" value="Beta-D-glucan exohydrolase, C-terminal domain"/>
    <property type="match status" value="1"/>
</dbReference>
<dbReference type="InterPro" id="IPR036881">
    <property type="entry name" value="Glyco_hydro_3_C_sf"/>
</dbReference>
<dbReference type="GO" id="GO:0009251">
    <property type="term" value="P:glucan catabolic process"/>
    <property type="evidence" value="ECO:0007669"/>
    <property type="project" value="TreeGrafter"/>
</dbReference>
<dbReference type="SMART" id="SM01217">
    <property type="entry name" value="Fn3_like"/>
    <property type="match status" value="1"/>
</dbReference>
<evidence type="ECO:0000256" key="6">
    <source>
        <dbReference type="ARBA" id="ARBA00022525"/>
    </source>
</evidence>
<evidence type="ECO:0000256" key="7">
    <source>
        <dbReference type="ARBA" id="ARBA00022729"/>
    </source>
</evidence>
<accession>A0A0B7JML9</accession>
<evidence type="ECO:0000256" key="11">
    <source>
        <dbReference type="ARBA" id="ARBA00023295"/>
    </source>
</evidence>
<evidence type="ECO:0000256" key="12">
    <source>
        <dbReference type="ARBA" id="ARBA00023326"/>
    </source>
</evidence>
<dbReference type="Pfam" id="PF01915">
    <property type="entry name" value="Glyco_hydro_3_C"/>
    <property type="match status" value="1"/>
</dbReference>
<reference evidence="23" key="1">
    <citation type="submission" date="2015-01" db="EMBL/GenBank/DDBJ databases">
        <authorList>
            <person name="Durling Mikael"/>
        </authorList>
    </citation>
    <scope>NUCLEOTIDE SEQUENCE</scope>
</reference>
<evidence type="ECO:0000256" key="15">
    <source>
        <dbReference type="ARBA" id="ARBA00041276"/>
    </source>
</evidence>
<dbReference type="EMBL" id="CDPU01000004">
    <property type="protein sequence ID" value="CEO46194.1"/>
    <property type="molecule type" value="Genomic_DNA"/>
</dbReference>
<dbReference type="InterPro" id="IPR017853">
    <property type="entry name" value="GH"/>
</dbReference>
<evidence type="ECO:0000256" key="13">
    <source>
        <dbReference type="ARBA" id="ARBA00024983"/>
    </source>
</evidence>
<evidence type="ECO:0000256" key="16">
    <source>
        <dbReference type="ARBA" id="ARBA00041601"/>
    </source>
</evidence>
<dbReference type="InterPro" id="IPR050288">
    <property type="entry name" value="Cellulose_deg_GH3"/>
</dbReference>
<evidence type="ECO:0000256" key="2">
    <source>
        <dbReference type="ARBA" id="ARBA00004613"/>
    </source>
</evidence>
<sequence>MRINQACLAAAAVCTAKGASSAKLTSASDWSEAAQRAEEFVSQLTVEEKIGIVSGGYRQPSPACVGSIGAIPRLDFEGICFSDGPAGYARSDLVSVFASGITVAASWDVDLMFNRGVALGEEFRGKGAHVHLGPSSGPIGRHAAGGRNWESFGPDPYLAGVAMNASVLGIQSAGVQACSKHYIGNEQELQRTSTVSDDGTVTEAISSNIDNRTLHELYAWPFANAIHAGTAGIMCSYNRVNGLYACENSAALSILKEELDFRGYVVSDWYATHGTASFANAGLDIEMPGNTSAAAGSHYFGDALLRMVQNGTVTTDRLTDMAERVLRPYFLLNQDEDFPTVDPSSGAVFLAYQLGHKVQPHLGGYPMLPARNVRGNHKELIRELGAAATVLLKNANNSLPLKNNSEVGVFGNAISYPTVGSTFRDADKYPEGYEYGTVDIGGGSGTVRHTHLVTPLQAVQHHVESYGGRLQVVMDNDDIADGRLRTIYPVPDVCLVFLKSYASEGFDRPSINLPWNSTAVVESTAAICPNTVVIIHSPGVVTLPWADNENVTAILSAHYPGEEIGNSIVDVLWGATPPSGRLPYTIPKNLEDYGPPIFNLTTPTVSPDAWQTNFTESLMIDYRHFDANDIEPRYEFGFGLTYAKFELEGEVDVQVRGTLAPTADKSKGTAPGGLKDLWAEVLTVDAQVKNIGEVDGHTVPQLYVAFPQDTTPAKTPVQVLRGFHKVFIKAGETSTVRFSLMRRDVSFWDEKSDQWVIPEGEFTFKVGFSSRDKAALQTTASLL</sequence>
<dbReference type="Gene3D" id="2.60.40.10">
    <property type="entry name" value="Immunoglobulins"/>
    <property type="match status" value="1"/>
</dbReference>
<comment type="pathway">
    <text evidence="3">Glycan metabolism; cellulose degradation.</text>
</comment>
<organism evidence="23">
    <name type="scientific">Bionectria ochroleuca</name>
    <name type="common">Gliocladium roseum</name>
    <dbReference type="NCBI Taxonomy" id="29856"/>
    <lineage>
        <taxon>Eukaryota</taxon>
        <taxon>Fungi</taxon>
        <taxon>Dikarya</taxon>
        <taxon>Ascomycota</taxon>
        <taxon>Pezizomycotina</taxon>
        <taxon>Sordariomycetes</taxon>
        <taxon>Hypocreomycetidae</taxon>
        <taxon>Hypocreales</taxon>
        <taxon>Bionectriaceae</taxon>
        <taxon>Clonostachys</taxon>
    </lineage>
</organism>
<evidence type="ECO:0000256" key="21">
    <source>
        <dbReference type="ARBA" id="ARBA00083611"/>
    </source>
</evidence>
<evidence type="ECO:0000256" key="18">
    <source>
        <dbReference type="ARBA" id="ARBA00070030"/>
    </source>
</evidence>
<dbReference type="PANTHER" id="PTHR42715:SF12">
    <property type="entry name" value="BETA-GLUCOSIDASE G-RELATED"/>
    <property type="match status" value="1"/>
</dbReference>
<name>A0A0B7JML9_BIOOC</name>
<dbReference type="FunFam" id="3.20.20.300:FF:000002">
    <property type="entry name" value="Probable beta-glucosidase"/>
    <property type="match status" value="1"/>
</dbReference>
<dbReference type="InterPro" id="IPR013783">
    <property type="entry name" value="Ig-like_fold"/>
</dbReference>
<evidence type="ECO:0000256" key="20">
    <source>
        <dbReference type="ARBA" id="ARBA00083231"/>
    </source>
</evidence>
<dbReference type="PRINTS" id="PR00133">
    <property type="entry name" value="GLHYDRLASE3"/>
</dbReference>
<evidence type="ECO:0000256" key="1">
    <source>
        <dbReference type="ARBA" id="ARBA00000448"/>
    </source>
</evidence>
<comment type="catalytic activity">
    <reaction evidence="1">
        <text>Hydrolysis of terminal, non-reducing beta-D-glucosyl residues with release of beta-D-glucose.</text>
        <dbReference type="EC" id="3.2.1.21"/>
    </reaction>
</comment>
<dbReference type="EC" id="3.2.1.21" evidence="5"/>
<keyword evidence="9" id="KW-0325">Glycoprotein</keyword>
<evidence type="ECO:0000256" key="5">
    <source>
        <dbReference type="ARBA" id="ARBA00012744"/>
    </source>
</evidence>
<evidence type="ECO:0000256" key="17">
    <source>
        <dbReference type="ARBA" id="ARBA00041808"/>
    </source>
</evidence>
<comment type="function">
    <text evidence="13">Beta-glucosidases are one of a number of cellulolytic enzymes involved in the degradation of cellulosic biomass. Catalyzes the last step releasing glucose from the inhibitory cellobiose.</text>
</comment>
<dbReference type="InterPro" id="IPR002772">
    <property type="entry name" value="Glyco_hydro_3_C"/>
</dbReference>
<evidence type="ECO:0000256" key="3">
    <source>
        <dbReference type="ARBA" id="ARBA00004987"/>
    </source>
</evidence>
<dbReference type="GO" id="GO:0005576">
    <property type="term" value="C:extracellular region"/>
    <property type="evidence" value="ECO:0007669"/>
    <property type="project" value="UniProtKB-SubCell"/>
</dbReference>
<keyword evidence="8" id="KW-0378">Hydrolase</keyword>
<dbReference type="PANTHER" id="PTHR42715">
    <property type="entry name" value="BETA-GLUCOSIDASE"/>
    <property type="match status" value="1"/>
</dbReference>
<keyword evidence="7" id="KW-0732">Signal</keyword>
<dbReference type="Gene3D" id="3.40.50.1700">
    <property type="entry name" value="Glycoside hydrolase family 3 C-terminal domain"/>
    <property type="match status" value="1"/>
</dbReference>
<evidence type="ECO:0000256" key="8">
    <source>
        <dbReference type="ARBA" id="ARBA00022801"/>
    </source>
</evidence>
<keyword evidence="6" id="KW-0964">Secreted</keyword>
<dbReference type="InterPro" id="IPR026891">
    <property type="entry name" value="Fn3-like"/>
</dbReference>
<dbReference type="InterPro" id="IPR001764">
    <property type="entry name" value="Glyco_hydro_3_N"/>
</dbReference>
<keyword evidence="12" id="KW-0624">Polysaccharide degradation</keyword>
<dbReference type="AlphaFoldDB" id="A0A0B7JML9"/>
<dbReference type="GO" id="GO:0008422">
    <property type="term" value="F:beta-glucosidase activity"/>
    <property type="evidence" value="ECO:0007669"/>
    <property type="project" value="UniProtKB-EC"/>
</dbReference>
<keyword evidence="11" id="KW-0326">Glycosidase</keyword>
<evidence type="ECO:0000256" key="14">
    <source>
        <dbReference type="ARBA" id="ARBA00039579"/>
    </source>
</evidence>
<dbReference type="Gene3D" id="3.20.20.300">
    <property type="entry name" value="Glycoside hydrolase, family 3, N-terminal domain"/>
    <property type="match status" value="1"/>
</dbReference>
<feature type="domain" description="Fibronectin type III-like" evidence="22">
    <location>
        <begin position="698"/>
        <end position="770"/>
    </location>
</feature>
<keyword evidence="10" id="KW-0119">Carbohydrate metabolism</keyword>
<dbReference type="Pfam" id="PF00933">
    <property type="entry name" value="Glyco_hydro_3"/>
    <property type="match status" value="1"/>
</dbReference>
<evidence type="ECO:0000256" key="10">
    <source>
        <dbReference type="ARBA" id="ARBA00023277"/>
    </source>
</evidence>
<proteinExistence type="inferred from homology"/>
<gene>
    <name evidence="23" type="ORF">BN869_000002249_1</name>
</gene>
<evidence type="ECO:0000256" key="19">
    <source>
        <dbReference type="ARBA" id="ARBA00078013"/>
    </source>
</evidence>
<evidence type="ECO:0000256" key="9">
    <source>
        <dbReference type="ARBA" id="ARBA00023180"/>
    </source>
</evidence>